<keyword evidence="6" id="KW-1185">Reference proteome</keyword>
<evidence type="ECO:0000259" key="4">
    <source>
        <dbReference type="PROSITE" id="PS50222"/>
    </source>
</evidence>
<dbReference type="EMBL" id="JALJOQ010000035">
    <property type="protein sequence ID" value="KAK9806688.1"/>
    <property type="molecule type" value="Genomic_DNA"/>
</dbReference>
<dbReference type="InterPro" id="IPR018247">
    <property type="entry name" value="EF_Hand_1_Ca_BS"/>
</dbReference>
<reference evidence="5 6" key="1">
    <citation type="journal article" date="2024" name="Nat. Commun.">
        <title>Phylogenomics reveals the evolutionary origins of lichenization in chlorophyte algae.</title>
        <authorList>
            <person name="Puginier C."/>
            <person name="Libourel C."/>
            <person name="Otte J."/>
            <person name="Skaloud P."/>
            <person name="Haon M."/>
            <person name="Grisel S."/>
            <person name="Petersen M."/>
            <person name="Berrin J.G."/>
            <person name="Delaux P.M."/>
            <person name="Dal Grande F."/>
            <person name="Keller J."/>
        </authorList>
    </citation>
    <scope>NUCLEOTIDE SEQUENCE [LARGE SCALE GENOMIC DNA]</scope>
    <source>
        <strain evidence="5 6">SAG 2036</strain>
    </source>
</reference>
<dbReference type="SUPFAM" id="SSF47473">
    <property type="entry name" value="EF-hand"/>
    <property type="match status" value="1"/>
</dbReference>
<evidence type="ECO:0000313" key="5">
    <source>
        <dbReference type="EMBL" id="KAK9806688.1"/>
    </source>
</evidence>
<keyword evidence="1" id="KW-0106">Calcium</keyword>
<dbReference type="Gene3D" id="1.10.238.10">
    <property type="entry name" value="EF-hand"/>
    <property type="match status" value="1"/>
</dbReference>
<feature type="transmembrane region" description="Helical" evidence="3">
    <location>
        <begin position="127"/>
        <end position="148"/>
    </location>
</feature>
<evidence type="ECO:0000256" key="1">
    <source>
        <dbReference type="ARBA" id="ARBA00022837"/>
    </source>
</evidence>
<sequence>MTELLLRAGPCAVVTRAQEKPEDKGGQFQPVNAKKKDEIKEGLKKGGVDQATAQRILKIWEETGSKSPDQLRKMLLGRSARTAAGILLQTLLDAGASYGGFTTAATIANSDFPLNFVFQFLASSLGVYFAIGVLFDFFTLGAVTFSTVQYSTNTEAFMAATRELAGPKQSGVGLAQKAAQAVNTGKVLLALNSISNVLKVQAAEQDGQGSLKFLTTFLTLQKAQEKGFKPESYNLSIEQAGQIATVFSRYDANDDMVLQQREVEDLFRQEGYELEPPEVQRAIELLDKNRDGLISFEEFVDWWVNEVSDEAKARVTADGAPKK</sequence>
<dbReference type="Pfam" id="PF13499">
    <property type="entry name" value="EF-hand_7"/>
    <property type="match status" value="1"/>
</dbReference>
<feature type="domain" description="EF-hand" evidence="4">
    <location>
        <begin position="238"/>
        <end position="273"/>
    </location>
</feature>
<organism evidence="5 6">
    <name type="scientific">Symbiochloris irregularis</name>
    <dbReference type="NCBI Taxonomy" id="706552"/>
    <lineage>
        <taxon>Eukaryota</taxon>
        <taxon>Viridiplantae</taxon>
        <taxon>Chlorophyta</taxon>
        <taxon>core chlorophytes</taxon>
        <taxon>Trebouxiophyceae</taxon>
        <taxon>Trebouxiales</taxon>
        <taxon>Trebouxiaceae</taxon>
        <taxon>Symbiochloris</taxon>
    </lineage>
</organism>
<keyword evidence="3" id="KW-1133">Transmembrane helix</keyword>
<comment type="caution">
    <text evidence="5">The sequence shown here is derived from an EMBL/GenBank/DDBJ whole genome shotgun (WGS) entry which is preliminary data.</text>
</comment>
<dbReference type="SMART" id="SM00054">
    <property type="entry name" value="EFh"/>
    <property type="match status" value="2"/>
</dbReference>
<protein>
    <recommendedName>
        <fullName evidence="4">EF-hand domain-containing protein</fullName>
    </recommendedName>
</protein>
<accession>A0AAW1P9Z1</accession>
<dbReference type="PROSITE" id="PS00018">
    <property type="entry name" value="EF_HAND_1"/>
    <property type="match status" value="1"/>
</dbReference>
<dbReference type="CDD" id="cd00051">
    <property type="entry name" value="EFh"/>
    <property type="match status" value="1"/>
</dbReference>
<dbReference type="Proteomes" id="UP001465755">
    <property type="component" value="Unassembled WGS sequence"/>
</dbReference>
<feature type="region of interest" description="Disordered" evidence="2">
    <location>
        <begin position="16"/>
        <end position="37"/>
    </location>
</feature>
<evidence type="ECO:0000256" key="3">
    <source>
        <dbReference type="SAM" id="Phobius"/>
    </source>
</evidence>
<name>A0AAW1P9Z1_9CHLO</name>
<dbReference type="PROSITE" id="PS50222">
    <property type="entry name" value="EF_HAND_2"/>
    <property type="match status" value="2"/>
</dbReference>
<dbReference type="GO" id="GO:0005509">
    <property type="term" value="F:calcium ion binding"/>
    <property type="evidence" value="ECO:0007669"/>
    <property type="project" value="InterPro"/>
</dbReference>
<proteinExistence type="predicted"/>
<evidence type="ECO:0000313" key="6">
    <source>
        <dbReference type="Proteomes" id="UP001465755"/>
    </source>
</evidence>
<dbReference type="InterPro" id="IPR011992">
    <property type="entry name" value="EF-hand-dom_pair"/>
</dbReference>
<dbReference type="InterPro" id="IPR002048">
    <property type="entry name" value="EF_hand_dom"/>
</dbReference>
<gene>
    <name evidence="5" type="ORF">WJX73_008613</name>
</gene>
<keyword evidence="3" id="KW-0812">Transmembrane</keyword>
<evidence type="ECO:0000256" key="2">
    <source>
        <dbReference type="SAM" id="MobiDB-lite"/>
    </source>
</evidence>
<keyword evidence="3" id="KW-0472">Membrane</keyword>
<feature type="domain" description="EF-hand" evidence="4">
    <location>
        <begin position="274"/>
        <end position="309"/>
    </location>
</feature>
<dbReference type="AlphaFoldDB" id="A0AAW1P9Z1"/>